<dbReference type="Proteomes" id="UP000199019">
    <property type="component" value="Unassembled WGS sequence"/>
</dbReference>
<feature type="compositionally biased region" description="Low complexity" evidence="1">
    <location>
        <begin position="792"/>
        <end position="812"/>
    </location>
</feature>
<reference evidence="4" key="1">
    <citation type="submission" date="2016-10" db="EMBL/GenBank/DDBJ databases">
        <authorList>
            <person name="Varghese N."/>
            <person name="Submissions S."/>
        </authorList>
    </citation>
    <scope>NUCLEOTIDE SEQUENCE [LARGE SCALE GENOMIC DNA]</scope>
    <source>
        <strain evidence="4">CGMCC 1.6963</strain>
    </source>
</reference>
<keyword evidence="2" id="KW-0812">Transmembrane</keyword>
<dbReference type="AlphaFoldDB" id="A0A1H9S5V5"/>
<evidence type="ECO:0000313" key="3">
    <source>
        <dbReference type="EMBL" id="SER80364.1"/>
    </source>
</evidence>
<feature type="transmembrane region" description="Helical" evidence="2">
    <location>
        <begin position="341"/>
        <end position="368"/>
    </location>
</feature>
<feature type="compositionally biased region" description="Low complexity" evidence="1">
    <location>
        <begin position="754"/>
        <end position="777"/>
    </location>
</feature>
<evidence type="ECO:0000313" key="4">
    <source>
        <dbReference type="Proteomes" id="UP000199019"/>
    </source>
</evidence>
<dbReference type="RefSeq" id="WP_177180246.1">
    <property type="nucleotide sequence ID" value="NZ_FOHB01000001.1"/>
</dbReference>
<proteinExistence type="predicted"/>
<feature type="region of interest" description="Disordered" evidence="1">
    <location>
        <begin position="713"/>
        <end position="812"/>
    </location>
</feature>
<organism evidence="3 4">
    <name type="scientific">Pedococcus cremeus</name>
    <dbReference type="NCBI Taxonomy" id="587636"/>
    <lineage>
        <taxon>Bacteria</taxon>
        <taxon>Bacillati</taxon>
        <taxon>Actinomycetota</taxon>
        <taxon>Actinomycetes</taxon>
        <taxon>Micrococcales</taxon>
        <taxon>Intrasporangiaceae</taxon>
        <taxon>Pedococcus</taxon>
    </lineage>
</organism>
<keyword evidence="3" id="KW-0645">Protease</keyword>
<keyword evidence="3" id="KW-0482">Metalloprotease</keyword>
<keyword evidence="3" id="KW-0378">Hydrolase</keyword>
<feature type="transmembrane region" description="Helical" evidence="2">
    <location>
        <begin position="147"/>
        <end position="172"/>
    </location>
</feature>
<dbReference type="GO" id="GO:0008237">
    <property type="term" value="F:metallopeptidase activity"/>
    <property type="evidence" value="ECO:0007669"/>
    <property type="project" value="UniProtKB-KW"/>
</dbReference>
<feature type="compositionally biased region" description="Gly residues" evidence="1">
    <location>
        <begin position="531"/>
        <end position="547"/>
    </location>
</feature>
<keyword evidence="4" id="KW-1185">Reference proteome</keyword>
<gene>
    <name evidence="3" type="ORF">SAMN05216199_1271</name>
</gene>
<feature type="transmembrane region" description="Helical" evidence="2">
    <location>
        <begin position="398"/>
        <end position="420"/>
    </location>
</feature>
<keyword evidence="2" id="KW-0472">Membrane</keyword>
<feature type="transmembrane region" description="Helical" evidence="2">
    <location>
        <begin position="256"/>
        <end position="283"/>
    </location>
</feature>
<protein>
    <submittedName>
        <fullName evidence="3">Putative peptide zinc metalloprotease protein</fullName>
    </submittedName>
</protein>
<name>A0A1H9S5V5_9MICO</name>
<feature type="region of interest" description="Disordered" evidence="1">
    <location>
        <begin position="1"/>
        <end position="21"/>
    </location>
</feature>
<dbReference type="EMBL" id="FOHB01000001">
    <property type="protein sequence ID" value="SER80364.1"/>
    <property type="molecule type" value="Genomic_DNA"/>
</dbReference>
<feature type="region of interest" description="Disordered" evidence="1">
    <location>
        <begin position="531"/>
        <end position="551"/>
    </location>
</feature>
<evidence type="ECO:0000256" key="2">
    <source>
        <dbReference type="SAM" id="Phobius"/>
    </source>
</evidence>
<dbReference type="GO" id="GO:0006508">
    <property type="term" value="P:proteolysis"/>
    <property type="evidence" value="ECO:0007669"/>
    <property type="project" value="UniProtKB-KW"/>
</dbReference>
<keyword evidence="2" id="KW-1133">Transmembrane helix</keyword>
<evidence type="ECO:0000256" key="1">
    <source>
        <dbReference type="SAM" id="MobiDB-lite"/>
    </source>
</evidence>
<accession>A0A1H9S5V5</accession>
<feature type="transmembrane region" description="Helical" evidence="2">
    <location>
        <begin position="441"/>
        <end position="460"/>
    </location>
</feature>
<feature type="transmembrane region" description="Helical" evidence="2">
    <location>
        <begin position="184"/>
        <end position="203"/>
    </location>
</feature>
<sequence>MSALHEASGTTAGGAAGAAPPADVPVRATGLELIGEIPGSGYKEAPSLVRRGDGQVMTLTPLLYAVLSAVDGRRDHGEIAAVVGPAIGRQVTAENVQTLCERLRTLGALRRADGSEPTLKRTNPLLALRFRYVVSDPSVTNRVTAPFAWLFAPLVVAIVCLAFVAVCGWLLFGKGLASAAHQAFDKPVLLLVVFALTVVSAGFHEFGHAAAARYGGATPGAMGTGLYLVWPAFYTDVTDSYRLGRAGRVRTDLGGLYFNAIVALVMFGLWWATGWDAVLLIIATQVLQMLRQLAPLVRFDGYHVLADVTGVPDLYHRIGPTLKGLLPGRWRSPEASVLKPWARAVVTTWVVVVVPMLATTLVLMVLALPRMLGTAAHSLSAQASLLGEQFGEGDVAGVGVRVLSLVAIAFPTAGTLLIIGRTTTQVVRRTWRATEGRPGRRAVAGVVAAAIVAGLAWAWWPDAGTYRPIRPYERGVVQDVLPASLRSTTPSGLVEGRGGTARTIWPADAELPSADAPQLAVVLVPRKGTGSGAAGGSDASGGSGAPGSGQAAPTWVFPFNRPLPPGEGDNQALAVNTTDGSTVYDVAFALVWADDDTVLNTNEAYAFASCTGCRTVAVAFQVVLIVGSADVVVPQNLSGALNYACVECVTAAVARQLVVTVPEAPDAATMAQLQALWQEIAAFGASLEDLSLSEIQARLTDYERQILDIVGVDPTGSTTSAPSSTSAPTGTSTGEASTTGPEPDSTATAGPGSTDGATAPGSTATATSSSPSPSSTAEPEDSATTTPVPTDTASASVTGETATVAAAETTAP</sequence>
<dbReference type="STRING" id="587636.SAMN05216199_1271"/>
<feature type="compositionally biased region" description="Low complexity" evidence="1">
    <location>
        <begin position="714"/>
        <end position="742"/>
    </location>
</feature>